<comment type="caution">
    <text evidence="2">The sequence shown here is derived from an EMBL/GenBank/DDBJ whole genome shotgun (WGS) entry which is preliminary data.</text>
</comment>
<feature type="compositionally biased region" description="Basic and acidic residues" evidence="1">
    <location>
        <begin position="279"/>
        <end position="296"/>
    </location>
</feature>
<feature type="compositionally biased region" description="Basic and acidic residues" evidence="1">
    <location>
        <begin position="69"/>
        <end position="85"/>
    </location>
</feature>
<reference evidence="2" key="2">
    <citation type="submission" date="2023-05" db="EMBL/GenBank/DDBJ databases">
        <authorList>
            <person name="Schelkunov M.I."/>
        </authorList>
    </citation>
    <scope>NUCLEOTIDE SEQUENCE</scope>
    <source>
        <strain evidence="2">Hsosn_3</strain>
        <tissue evidence="2">Leaf</tissue>
    </source>
</reference>
<feature type="compositionally biased region" description="Low complexity" evidence="1">
    <location>
        <begin position="86"/>
        <end position="110"/>
    </location>
</feature>
<feature type="compositionally biased region" description="Basic and acidic residues" evidence="1">
    <location>
        <begin position="139"/>
        <end position="148"/>
    </location>
</feature>
<protein>
    <submittedName>
        <fullName evidence="2">Suppressor protein SRP40</fullName>
    </submittedName>
</protein>
<feature type="region of interest" description="Disordered" evidence="1">
    <location>
        <begin position="46"/>
        <end position="110"/>
    </location>
</feature>
<name>A0AAD8IRR7_9APIA</name>
<evidence type="ECO:0000313" key="2">
    <source>
        <dbReference type="EMBL" id="KAK1389833.1"/>
    </source>
</evidence>
<dbReference type="AlphaFoldDB" id="A0AAD8IRR7"/>
<dbReference type="EMBL" id="JAUIZM010000004">
    <property type="protein sequence ID" value="KAK1389833.1"/>
    <property type="molecule type" value="Genomic_DNA"/>
</dbReference>
<dbReference type="PANTHER" id="PTHR33673">
    <property type="entry name" value="SUPPRESSOR SRP40-LIKE PROTEIN"/>
    <property type="match status" value="1"/>
</dbReference>
<sequence length="421" mass="46471">MERTSLHLEVMPKTMLIKGVCGYEAVVGWPLVAFIVFEVMESEHESESNDANNSRNEDEEHSPIISVKKKSDHDNEHRVDKDININEKASGSSEKSNSSHSASSSSESSSDFFQIDAQLPWISSTFPVVSPEAQEDSQSPEKREKNDIPDVDMSSESEDLGEKTPYDLSSQVSHATNESTLQTASSIQSPPIQVMEKTGGYDPHRIPDCVFGRSSSAAMEWSVASNESLFSLHLGNNSFSREQFLMTSGELYNSGELCKPDETAKSGRPPLIPVGKVQKEEAMDSDKNPDQTKAADETMEDSSELDIYDELEEKETVVEVNGHSSMISRPSDASGTSTQSFAFPILVESTKSDSVKGASPRQRDMKAVVDMDSPKGEAGKKSSSRCWGCCCCYSCCSLPQCSCPSYQHCWSWKWCNKWFCC</sequence>
<gene>
    <name evidence="2" type="ORF">POM88_018011</name>
</gene>
<dbReference type="PANTHER" id="PTHR33673:SF3">
    <property type="entry name" value="SUPPRESSOR SRP40-LIKE PROTEIN"/>
    <property type="match status" value="1"/>
</dbReference>
<evidence type="ECO:0000313" key="3">
    <source>
        <dbReference type="Proteomes" id="UP001237642"/>
    </source>
</evidence>
<proteinExistence type="predicted"/>
<feature type="region of interest" description="Disordered" evidence="1">
    <location>
        <begin position="129"/>
        <end position="190"/>
    </location>
</feature>
<dbReference type="Proteomes" id="UP001237642">
    <property type="component" value="Unassembled WGS sequence"/>
</dbReference>
<feature type="compositionally biased region" description="Polar residues" evidence="1">
    <location>
        <begin position="167"/>
        <end position="190"/>
    </location>
</feature>
<reference evidence="2" key="1">
    <citation type="submission" date="2023-02" db="EMBL/GenBank/DDBJ databases">
        <title>Genome of toxic invasive species Heracleum sosnowskyi carries increased number of genes despite the absence of recent whole-genome duplications.</title>
        <authorList>
            <person name="Schelkunov M."/>
            <person name="Shtratnikova V."/>
            <person name="Makarenko M."/>
            <person name="Klepikova A."/>
            <person name="Omelchenko D."/>
            <person name="Novikova G."/>
            <person name="Obukhova E."/>
            <person name="Bogdanov V."/>
            <person name="Penin A."/>
            <person name="Logacheva M."/>
        </authorList>
    </citation>
    <scope>NUCLEOTIDE SEQUENCE</scope>
    <source>
        <strain evidence="2">Hsosn_3</strain>
        <tissue evidence="2">Leaf</tissue>
    </source>
</reference>
<feature type="region of interest" description="Disordered" evidence="1">
    <location>
        <begin position="279"/>
        <end position="309"/>
    </location>
</feature>
<feature type="compositionally biased region" description="Acidic residues" evidence="1">
    <location>
        <begin position="297"/>
        <end position="309"/>
    </location>
</feature>
<feature type="compositionally biased region" description="Acidic residues" evidence="1">
    <location>
        <begin position="149"/>
        <end position="159"/>
    </location>
</feature>
<keyword evidence="3" id="KW-1185">Reference proteome</keyword>
<accession>A0AAD8IRR7</accession>
<evidence type="ECO:0000256" key="1">
    <source>
        <dbReference type="SAM" id="MobiDB-lite"/>
    </source>
</evidence>
<organism evidence="2 3">
    <name type="scientific">Heracleum sosnowskyi</name>
    <dbReference type="NCBI Taxonomy" id="360622"/>
    <lineage>
        <taxon>Eukaryota</taxon>
        <taxon>Viridiplantae</taxon>
        <taxon>Streptophyta</taxon>
        <taxon>Embryophyta</taxon>
        <taxon>Tracheophyta</taxon>
        <taxon>Spermatophyta</taxon>
        <taxon>Magnoliopsida</taxon>
        <taxon>eudicotyledons</taxon>
        <taxon>Gunneridae</taxon>
        <taxon>Pentapetalae</taxon>
        <taxon>asterids</taxon>
        <taxon>campanulids</taxon>
        <taxon>Apiales</taxon>
        <taxon>Apiaceae</taxon>
        <taxon>Apioideae</taxon>
        <taxon>apioid superclade</taxon>
        <taxon>Tordylieae</taxon>
        <taxon>Tordyliinae</taxon>
        <taxon>Heracleum</taxon>
    </lineage>
</organism>